<protein>
    <recommendedName>
        <fullName evidence="4">Small secreted protein</fullName>
    </recommendedName>
</protein>
<dbReference type="GeneID" id="25788220"/>
<accession>G9MWP7</accession>
<dbReference type="InParanoid" id="G9MWP7"/>
<sequence length="112" mass="11929">MHFSLVPWALFSALAAASNIQVNYYSDGGCANYLTAVNPFTNNNCYNYDYTGTNSALIADCSFANGCACTLYSNCDCNGSTHTIGTRTNDGSAHCASAWGVGFKSMRCGKFI</sequence>
<comment type="caution">
    <text evidence="2">The sequence shown here is derived from an EMBL/GenBank/DDBJ whole genome shotgun (WGS) entry which is preliminary data.</text>
</comment>
<keyword evidence="1" id="KW-0732">Signal</keyword>
<dbReference type="OMA" id="YYTDGGC"/>
<dbReference type="eggNOG" id="ENOG502T2Q3">
    <property type="taxonomic scope" value="Eukaryota"/>
</dbReference>
<dbReference type="EMBL" id="ABDF02000074">
    <property type="protein sequence ID" value="EHK21132.1"/>
    <property type="molecule type" value="Genomic_DNA"/>
</dbReference>
<proteinExistence type="predicted"/>
<dbReference type="HOGENOM" id="CLU_160833_0_0_1"/>
<dbReference type="VEuPathDB" id="FungiDB:TRIVIDRAFT_153055"/>
<dbReference type="Proteomes" id="UP000007115">
    <property type="component" value="Unassembled WGS sequence"/>
</dbReference>
<keyword evidence="3" id="KW-1185">Reference proteome</keyword>
<evidence type="ECO:0008006" key="4">
    <source>
        <dbReference type="Google" id="ProtNLM"/>
    </source>
</evidence>
<evidence type="ECO:0000313" key="3">
    <source>
        <dbReference type="Proteomes" id="UP000007115"/>
    </source>
</evidence>
<reference evidence="2 3" key="1">
    <citation type="journal article" date="2011" name="Genome Biol.">
        <title>Comparative genome sequence analysis underscores mycoparasitism as the ancestral life style of Trichoderma.</title>
        <authorList>
            <person name="Kubicek C.P."/>
            <person name="Herrera-Estrella A."/>
            <person name="Seidl-Seiboth V."/>
            <person name="Martinez D.A."/>
            <person name="Druzhinina I.S."/>
            <person name="Thon M."/>
            <person name="Zeilinger S."/>
            <person name="Casas-Flores S."/>
            <person name="Horwitz B.A."/>
            <person name="Mukherjee P.K."/>
            <person name="Mukherjee M."/>
            <person name="Kredics L."/>
            <person name="Alcaraz L.D."/>
            <person name="Aerts A."/>
            <person name="Antal Z."/>
            <person name="Atanasova L."/>
            <person name="Cervantes-Badillo M.G."/>
            <person name="Challacombe J."/>
            <person name="Chertkov O."/>
            <person name="McCluskey K."/>
            <person name="Coulpier F."/>
            <person name="Deshpande N."/>
            <person name="von Doehren H."/>
            <person name="Ebbole D.J."/>
            <person name="Esquivel-Naranjo E.U."/>
            <person name="Fekete E."/>
            <person name="Flipphi M."/>
            <person name="Glaser F."/>
            <person name="Gomez-Rodriguez E.Y."/>
            <person name="Gruber S."/>
            <person name="Han C."/>
            <person name="Henrissat B."/>
            <person name="Hermosa R."/>
            <person name="Hernandez-Onate M."/>
            <person name="Karaffa L."/>
            <person name="Kosti I."/>
            <person name="Le Crom S."/>
            <person name="Lindquist E."/>
            <person name="Lucas S."/>
            <person name="Luebeck M."/>
            <person name="Luebeck P.S."/>
            <person name="Margeot A."/>
            <person name="Metz B."/>
            <person name="Misra M."/>
            <person name="Nevalainen H."/>
            <person name="Omann M."/>
            <person name="Packer N."/>
            <person name="Perrone G."/>
            <person name="Uresti-Rivera E.E."/>
            <person name="Salamov A."/>
            <person name="Schmoll M."/>
            <person name="Seiboth B."/>
            <person name="Shapiro H."/>
            <person name="Sukno S."/>
            <person name="Tamayo-Ramos J.A."/>
            <person name="Tisch D."/>
            <person name="Wiest A."/>
            <person name="Wilkinson H.H."/>
            <person name="Zhang M."/>
            <person name="Coutinho P.M."/>
            <person name="Kenerley C.M."/>
            <person name="Monte E."/>
            <person name="Baker S.E."/>
            <person name="Grigoriev I.V."/>
        </authorList>
    </citation>
    <scope>NUCLEOTIDE SEQUENCE [LARGE SCALE GENOMIC DNA]</scope>
    <source>
        <strain evidence="3">Gv29-8 / FGSC 10586</strain>
    </source>
</reference>
<evidence type="ECO:0000256" key="1">
    <source>
        <dbReference type="SAM" id="SignalP"/>
    </source>
</evidence>
<organism evidence="2 3">
    <name type="scientific">Hypocrea virens (strain Gv29-8 / FGSC 10586)</name>
    <name type="common">Gliocladium virens</name>
    <name type="synonym">Trichoderma virens</name>
    <dbReference type="NCBI Taxonomy" id="413071"/>
    <lineage>
        <taxon>Eukaryota</taxon>
        <taxon>Fungi</taxon>
        <taxon>Dikarya</taxon>
        <taxon>Ascomycota</taxon>
        <taxon>Pezizomycotina</taxon>
        <taxon>Sordariomycetes</taxon>
        <taxon>Hypocreomycetidae</taxon>
        <taxon>Hypocreales</taxon>
        <taxon>Hypocreaceae</taxon>
        <taxon>Trichoderma</taxon>
    </lineage>
</organism>
<dbReference type="OrthoDB" id="5133123at2759"/>
<feature type="chain" id="PRO_5003523738" description="Small secreted protein" evidence="1">
    <location>
        <begin position="18"/>
        <end position="112"/>
    </location>
</feature>
<dbReference type="AlphaFoldDB" id="G9MWP7"/>
<dbReference type="RefSeq" id="XP_013955326.1">
    <property type="nucleotide sequence ID" value="XM_014099851.1"/>
</dbReference>
<feature type="signal peptide" evidence="1">
    <location>
        <begin position="1"/>
        <end position="17"/>
    </location>
</feature>
<name>G9MWP7_HYPVG</name>
<evidence type="ECO:0000313" key="2">
    <source>
        <dbReference type="EMBL" id="EHK21132.1"/>
    </source>
</evidence>
<gene>
    <name evidence="2" type="ORF">TRIVIDRAFT_153055</name>
</gene>